<evidence type="ECO:0000256" key="1">
    <source>
        <dbReference type="PROSITE-ProRule" id="PRU00339"/>
    </source>
</evidence>
<dbReference type="OrthoDB" id="9766710at2"/>
<comment type="caution">
    <text evidence="3">The sequence shown here is derived from an EMBL/GenBank/DDBJ whole genome shotgun (WGS) entry which is preliminary data.</text>
</comment>
<feature type="transmembrane region" description="Helical" evidence="2">
    <location>
        <begin position="248"/>
        <end position="266"/>
    </location>
</feature>
<feature type="repeat" description="TPR" evidence="1">
    <location>
        <begin position="76"/>
        <end position="109"/>
    </location>
</feature>
<evidence type="ECO:0000256" key="2">
    <source>
        <dbReference type="SAM" id="Phobius"/>
    </source>
</evidence>
<sequence>MDYNDNSIDNLIEQASQRYRYGDYNGGIEALKVALSIAPNNGVLHSYLSFGLIKQKRIYAAEYEAKLGLELDPNSAYAHYVLGCLLHVKKDYQAALTHLEQATALDPENPSFLEALSAVLLDKGRLEEAKSTLTRALEIAPDDPDVLAKFGDLWLHLNDLNQAQVYYNEALMIEPQHSGSLIGKGHCLLRQGEITESKEHAIWALQQDPNDHDALTLLTNIKARQNAAMGVWWRLNTWLVSGSNTRTILLLITAYIVFRVFAIGLDDAGFETIGSVVSMLWLGIVAYMWVGPVWFNKKLKAELETVTLDKTF</sequence>
<name>A0A0C1QMC6_9GAMM</name>
<gene>
    <name evidence="3" type="ORF">JF50_18210</name>
</gene>
<organism evidence="3 4">
    <name type="scientific">Pseudoalteromonas luteoviolacea</name>
    <dbReference type="NCBI Taxonomy" id="43657"/>
    <lineage>
        <taxon>Bacteria</taxon>
        <taxon>Pseudomonadati</taxon>
        <taxon>Pseudomonadota</taxon>
        <taxon>Gammaproteobacteria</taxon>
        <taxon>Alteromonadales</taxon>
        <taxon>Pseudoalteromonadaceae</taxon>
        <taxon>Pseudoalteromonas</taxon>
    </lineage>
</organism>
<keyword evidence="1" id="KW-0802">TPR repeat</keyword>
<dbReference type="SMART" id="SM00028">
    <property type="entry name" value="TPR"/>
    <property type="match status" value="5"/>
</dbReference>
<accession>A0A0C1QMC6</accession>
<dbReference type="Gene3D" id="1.25.40.10">
    <property type="entry name" value="Tetratricopeptide repeat domain"/>
    <property type="match status" value="1"/>
</dbReference>
<dbReference type="RefSeq" id="WP_039610780.1">
    <property type="nucleotide sequence ID" value="NZ_JWIC01000007.1"/>
</dbReference>
<feature type="repeat" description="TPR" evidence="1">
    <location>
        <begin position="110"/>
        <end position="143"/>
    </location>
</feature>
<dbReference type="EMBL" id="JWIC01000007">
    <property type="protein sequence ID" value="KID56207.1"/>
    <property type="molecule type" value="Genomic_DNA"/>
</dbReference>
<protein>
    <submittedName>
        <fullName evidence="3">Uncharacterized protein</fullName>
    </submittedName>
</protein>
<dbReference type="PANTHER" id="PTHR12558">
    <property type="entry name" value="CELL DIVISION CYCLE 16,23,27"/>
    <property type="match status" value="1"/>
</dbReference>
<keyword evidence="2" id="KW-1133">Transmembrane helix</keyword>
<reference evidence="3 4" key="1">
    <citation type="submission" date="2014-12" db="EMBL/GenBank/DDBJ databases">
        <title>Draft Genome Sequence of Pseudoalteromonas luteoviolacea HI1.</title>
        <authorList>
            <person name="Asahina A.Y."/>
            <person name="Hadfield M.G."/>
        </authorList>
    </citation>
    <scope>NUCLEOTIDE SEQUENCE [LARGE SCALE GENOMIC DNA]</scope>
    <source>
        <strain evidence="3 4">HI1</strain>
    </source>
</reference>
<dbReference type="InterPro" id="IPR019734">
    <property type="entry name" value="TPR_rpt"/>
</dbReference>
<dbReference type="PROSITE" id="PS50005">
    <property type="entry name" value="TPR"/>
    <property type="match status" value="3"/>
</dbReference>
<feature type="repeat" description="TPR" evidence="1">
    <location>
        <begin position="144"/>
        <end position="177"/>
    </location>
</feature>
<dbReference type="AlphaFoldDB" id="A0A0C1QMC6"/>
<dbReference type="Proteomes" id="UP000031327">
    <property type="component" value="Unassembled WGS sequence"/>
</dbReference>
<evidence type="ECO:0000313" key="3">
    <source>
        <dbReference type="EMBL" id="KID56207.1"/>
    </source>
</evidence>
<feature type="transmembrane region" description="Helical" evidence="2">
    <location>
        <begin position="272"/>
        <end position="290"/>
    </location>
</feature>
<evidence type="ECO:0000313" key="4">
    <source>
        <dbReference type="Proteomes" id="UP000031327"/>
    </source>
</evidence>
<dbReference type="Pfam" id="PF14559">
    <property type="entry name" value="TPR_19"/>
    <property type="match status" value="2"/>
</dbReference>
<dbReference type="SUPFAM" id="SSF48452">
    <property type="entry name" value="TPR-like"/>
    <property type="match status" value="2"/>
</dbReference>
<proteinExistence type="predicted"/>
<dbReference type="InterPro" id="IPR011990">
    <property type="entry name" value="TPR-like_helical_dom_sf"/>
</dbReference>
<keyword evidence="2" id="KW-0472">Membrane</keyword>
<keyword evidence="2" id="KW-0812">Transmembrane</keyword>
<dbReference type="PANTHER" id="PTHR12558:SF13">
    <property type="entry name" value="CELL DIVISION CYCLE PROTEIN 27 HOMOLOG"/>
    <property type="match status" value="1"/>
</dbReference>